<dbReference type="InterPro" id="IPR029016">
    <property type="entry name" value="GAF-like_dom_sf"/>
</dbReference>
<dbReference type="PROSITE" id="PS00622">
    <property type="entry name" value="HTH_LUXR_1"/>
    <property type="match status" value="1"/>
</dbReference>
<evidence type="ECO:0000256" key="3">
    <source>
        <dbReference type="ARBA" id="ARBA00023163"/>
    </source>
</evidence>
<proteinExistence type="predicted"/>
<keyword evidence="2 5" id="KW-0238">DNA-binding</keyword>
<dbReference type="Gene3D" id="3.30.450.40">
    <property type="match status" value="1"/>
</dbReference>
<dbReference type="Proteomes" id="UP000618733">
    <property type="component" value="Unassembled WGS sequence"/>
</dbReference>
<protein>
    <submittedName>
        <fullName evidence="5">DNA-binding protein</fullName>
    </submittedName>
</protein>
<dbReference type="InterPro" id="IPR000792">
    <property type="entry name" value="Tscrpt_reg_LuxR_C"/>
</dbReference>
<dbReference type="InterPro" id="IPR016032">
    <property type="entry name" value="Sig_transdc_resp-reg_C-effctor"/>
</dbReference>
<gene>
    <name evidence="5" type="ORF">JD292_01655</name>
</gene>
<keyword evidence="6" id="KW-1185">Reference proteome</keyword>
<dbReference type="CDD" id="cd06170">
    <property type="entry name" value="LuxR_C_like"/>
    <property type="match status" value="1"/>
</dbReference>
<dbReference type="PRINTS" id="PR00038">
    <property type="entry name" value="HTHLUXR"/>
</dbReference>
<keyword evidence="3" id="KW-0804">Transcription</keyword>
<evidence type="ECO:0000256" key="1">
    <source>
        <dbReference type="ARBA" id="ARBA00023015"/>
    </source>
</evidence>
<dbReference type="AlphaFoldDB" id="A0A934QAH6"/>
<dbReference type="SUPFAM" id="SSF55781">
    <property type="entry name" value="GAF domain-like"/>
    <property type="match status" value="1"/>
</dbReference>
<dbReference type="RefSeq" id="WP_200131005.1">
    <property type="nucleotide sequence ID" value="NZ_JAEHOI010000002.1"/>
</dbReference>
<comment type="caution">
    <text evidence="5">The sequence shown here is derived from an EMBL/GenBank/DDBJ whole genome shotgun (WGS) entry which is preliminary data.</text>
</comment>
<organism evidence="5 6">
    <name type="scientific">Leucobacter edaphi</name>
    <dbReference type="NCBI Taxonomy" id="2796472"/>
    <lineage>
        <taxon>Bacteria</taxon>
        <taxon>Bacillati</taxon>
        <taxon>Actinomycetota</taxon>
        <taxon>Actinomycetes</taxon>
        <taxon>Micrococcales</taxon>
        <taxon>Microbacteriaceae</taxon>
        <taxon>Leucobacter</taxon>
    </lineage>
</organism>
<feature type="domain" description="HTH luxR-type" evidence="4">
    <location>
        <begin position="211"/>
        <end position="276"/>
    </location>
</feature>
<dbReference type="GO" id="GO:0006355">
    <property type="term" value="P:regulation of DNA-templated transcription"/>
    <property type="evidence" value="ECO:0007669"/>
    <property type="project" value="InterPro"/>
</dbReference>
<dbReference type="GO" id="GO:0003677">
    <property type="term" value="F:DNA binding"/>
    <property type="evidence" value="ECO:0007669"/>
    <property type="project" value="UniProtKB-KW"/>
</dbReference>
<dbReference type="Gene3D" id="1.10.10.10">
    <property type="entry name" value="Winged helix-like DNA-binding domain superfamily/Winged helix DNA-binding domain"/>
    <property type="match status" value="1"/>
</dbReference>
<dbReference type="PANTHER" id="PTHR44688">
    <property type="entry name" value="DNA-BINDING TRANSCRIPTIONAL ACTIVATOR DEVR_DOSR"/>
    <property type="match status" value="1"/>
</dbReference>
<keyword evidence="1" id="KW-0805">Transcription regulation</keyword>
<dbReference type="EMBL" id="JAEHOI010000002">
    <property type="protein sequence ID" value="MBK0420788.1"/>
    <property type="molecule type" value="Genomic_DNA"/>
</dbReference>
<dbReference type="PANTHER" id="PTHR44688:SF25">
    <property type="entry name" value="HTH LUXR-TYPE DOMAIN-CONTAINING PROTEIN"/>
    <property type="match status" value="1"/>
</dbReference>
<accession>A0A934QAH6</accession>
<dbReference type="SMART" id="SM00421">
    <property type="entry name" value="HTH_LUXR"/>
    <property type="match status" value="1"/>
</dbReference>
<evidence type="ECO:0000313" key="5">
    <source>
        <dbReference type="EMBL" id="MBK0420788.1"/>
    </source>
</evidence>
<reference evidence="5" key="1">
    <citation type="submission" date="2020-12" db="EMBL/GenBank/DDBJ databases">
        <title>Leucobacter sp. CAS2, isolated from Chromium sludge.</title>
        <authorList>
            <person name="Xu Z."/>
        </authorList>
    </citation>
    <scope>NUCLEOTIDE SEQUENCE</scope>
    <source>
        <strain evidence="5">CSA2</strain>
    </source>
</reference>
<name>A0A934QAH6_9MICO</name>
<evidence type="ECO:0000313" key="6">
    <source>
        <dbReference type="Proteomes" id="UP000618733"/>
    </source>
</evidence>
<dbReference type="InterPro" id="IPR036388">
    <property type="entry name" value="WH-like_DNA-bd_sf"/>
</dbReference>
<dbReference type="PROSITE" id="PS50043">
    <property type="entry name" value="HTH_LUXR_2"/>
    <property type="match status" value="1"/>
</dbReference>
<evidence type="ECO:0000259" key="4">
    <source>
        <dbReference type="PROSITE" id="PS50043"/>
    </source>
</evidence>
<sequence length="279" mass="29901">MLQLTGEPARRLLADAVAEFSRATGFPLAFGGYESAGTTAVTSAVGNRTEYLTQLRVRTERGLGGRAVSERRPRVTGDYRRCRHITHDYDAQILGEGIQALFAMPVVVDGEARAILYGGSRERSPRAAFVEAGAAVARELAREIRIEDEVERRVAARSDAMFDGVRLEDLRLGHAELRRITADVTDAGLRARLAALEARFAGGPREAATGTATAPVSLSPREVDVLAEAALGSTNIAIGRLLGLTESTVKSYLRAAMSKLEAPTRHAAVVAARRIGILP</sequence>
<dbReference type="Pfam" id="PF00196">
    <property type="entry name" value="GerE"/>
    <property type="match status" value="1"/>
</dbReference>
<dbReference type="SUPFAM" id="SSF46894">
    <property type="entry name" value="C-terminal effector domain of the bipartite response regulators"/>
    <property type="match status" value="1"/>
</dbReference>
<evidence type="ECO:0000256" key="2">
    <source>
        <dbReference type="ARBA" id="ARBA00023125"/>
    </source>
</evidence>